<feature type="transmembrane region" description="Helical" evidence="7">
    <location>
        <begin position="359"/>
        <end position="379"/>
    </location>
</feature>
<feature type="transmembrane region" description="Helical" evidence="7">
    <location>
        <begin position="260"/>
        <end position="279"/>
    </location>
</feature>
<feature type="transmembrane region" description="Helical" evidence="7">
    <location>
        <begin position="761"/>
        <end position="784"/>
    </location>
</feature>
<evidence type="ECO:0000256" key="4">
    <source>
        <dbReference type="ARBA" id="ARBA00022692"/>
    </source>
</evidence>
<evidence type="ECO:0000256" key="1">
    <source>
        <dbReference type="ARBA" id="ARBA00004651"/>
    </source>
</evidence>
<evidence type="ECO:0000256" key="2">
    <source>
        <dbReference type="ARBA" id="ARBA00010157"/>
    </source>
</evidence>
<evidence type="ECO:0000256" key="3">
    <source>
        <dbReference type="ARBA" id="ARBA00022475"/>
    </source>
</evidence>
<dbReference type="Gene3D" id="1.20.1640.10">
    <property type="entry name" value="Multidrug efflux transporter AcrB transmembrane domain"/>
    <property type="match status" value="2"/>
</dbReference>
<sequence length="821" mass="91794">MMDFPVLYSKIILGRPFLMLVLLLGVLIFFSANVSHFRLDASADSLLLEGDEDLRVFRQMSERYQTRSFIFVAFIPNQDLFAQSTLNVISQIKNQITALDGVESVVTLLDVPLLKQHKGSLSEIASSYRTLESPLADTDKARDELIVSPIFSDLVISADGKTTALQINLAENTQLIALQAERDQLLLRSQQANFTVSKKESLNRVEQAYILAKDHADQHNHQLIGQLRGVMDQHRDHGQLVLGGVPMVVDDMITFIRNDLLVFGCGVFLFLVLILSLIFRQPRWVLLPLISCAYAGLTMVGLLGFMDWPVTVISSNFVALMLIITMSMTVHLIVRYRQLERDESGWSQQELVFKTTRKMFWPCLYTALTTIIAFGSLVFSDIKPVIDFGWMMSLGLGVTFLTCFLLFPAMLVLLGHASRTQIRTARPFHLTLGLARLTEHHGRWILVLAAVLVGLSFIGMMRLEVENSFVNYFGKDTEIHRGLRVIDEQLGGTTPLDILIRFPEAERSLALEEEDEELKLLLGTTDTGGDQDYWFTPDKIELVKKAHDYIETVYGIGKVMSVASLVRVGEEINKGPFDAFELAIVYKRMPQDLKSTLVDPYISVADNEARISVRVKDSLADLRRAELLKQLRVGLVQDVGLAEDRLQITGLLVLYNNMLQSLFKSQIEALGVVMLGIAIMLLILFRSWALAIIGIIPSLLAAVSILGLMGLIGIPLDMMTITIASITIGVAVDNSIHYLYRFREVFRHHRDYVITLRNCHASIGNAISYTAITIIAGFSILTLSNFVPTVHFGLLTALAMLIALLASLTLLPKLLLIFKPL</sequence>
<dbReference type="InterPro" id="IPR050545">
    <property type="entry name" value="Mycobact_MmpL"/>
</dbReference>
<feature type="transmembrane region" description="Helical" evidence="7">
    <location>
        <begin position="718"/>
        <end position="740"/>
    </location>
</feature>
<dbReference type="SUPFAM" id="SSF82866">
    <property type="entry name" value="Multidrug efflux transporter AcrB transmembrane domain"/>
    <property type="match status" value="2"/>
</dbReference>
<evidence type="ECO:0000256" key="6">
    <source>
        <dbReference type="ARBA" id="ARBA00023136"/>
    </source>
</evidence>
<feature type="transmembrane region" description="Helical" evidence="7">
    <location>
        <begin position="692"/>
        <end position="712"/>
    </location>
</feature>
<accession>A0A160TU64</accession>
<dbReference type="AlphaFoldDB" id="A0A160TU64"/>
<dbReference type="PROSITE" id="PS50156">
    <property type="entry name" value="SSD"/>
    <property type="match status" value="1"/>
</dbReference>
<dbReference type="InterPro" id="IPR000731">
    <property type="entry name" value="SSD"/>
</dbReference>
<feature type="transmembrane region" description="Helical" evidence="7">
    <location>
        <begin position="667"/>
        <end position="685"/>
    </location>
</feature>
<feature type="transmembrane region" description="Helical" evidence="7">
    <location>
        <begin position="790"/>
        <end position="811"/>
    </location>
</feature>
<feature type="transmembrane region" description="Helical" evidence="7">
    <location>
        <begin position="444"/>
        <end position="463"/>
    </location>
</feature>
<keyword evidence="6 7" id="KW-0472">Membrane</keyword>
<evidence type="ECO:0000256" key="5">
    <source>
        <dbReference type="ARBA" id="ARBA00022989"/>
    </source>
</evidence>
<evidence type="ECO:0000313" key="9">
    <source>
        <dbReference type="EMBL" id="CUS53582.1"/>
    </source>
</evidence>
<evidence type="ECO:0000256" key="7">
    <source>
        <dbReference type="SAM" id="Phobius"/>
    </source>
</evidence>
<dbReference type="EMBL" id="CZRL01000097">
    <property type="protein sequence ID" value="CUS53582.1"/>
    <property type="molecule type" value="Genomic_DNA"/>
</dbReference>
<keyword evidence="5 7" id="KW-1133">Transmembrane helix</keyword>
<comment type="similarity">
    <text evidence="2">Belongs to the resistance-nodulation-cell division (RND) (TC 2.A.6) family. MmpL subfamily.</text>
</comment>
<dbReference type="InterPro" id="IPR004869">
    <property type="entry name" value="MMPL_dom"/>
</dbReference>
<feature type="transmembrane region" description="Helical" evidence="7">
    <location>
        <begin position="312"/>
        <end position="334"/>
    </location>
</feature>
<evidence type="ECO:0000259" key="8">
    <source>
        <dbReference type="PROSITE" id="PS50156"/>
    </source>
</evidence>
<dbReference type="GO" id="GO:0005886">
    <property type="term" value="C:plasma membrane"/>
    <property type="evidence" value="ECO:0007669"/>
    <property type="project" value="UniProtKB-SubCell"/>
</dbReference>
<organism evidence="9">
    <name type="scientific">hydrothermal vent metagenome</name>
    <dbReference type="NCBI Taxonomy" id="652676"/>
    <lineage>
        <taxon>unclassified sequences</taxon>
        <taxon>metagenomes</taxon>
        <taxon>ecological metagenomes</taxon>
    </lineage>
</organism>
<feature type="transmembrane region" description="Helical" evidence="7">
    <location>
        <begin position="286"/>
        <end position="306"/>
    </location>
</feature>
<dbReference type="Pfam" id="PF03176">
    <property type="entry name" value="MMPL"/>
    <property type="match status" value="2"/>
</dbReference>
<reference evidence="9" key="1">
    <citation type="submission" date="2015-10" db="EMBL/GenBank/DDBJ databases">
        <authorList>
            <person name="Gilbert D.G."/>
        </authorList>
    </citation>
    <scope>NUCLEOTIDE SEQUENCE</scope>
</reference>
<name>A0A160TU64_9ZZZZ</name>
<proteinExistence type="inferred from homology"/>
<comment type="subcellular location">
    <subcellularLocation>
        <location evidence="1">Cell membrane</location>
        <topology evidence="1">Multi-pass membrane protein</topology>
    </subcellularLocation>
</comment>
<feature type="transmembrane region" description="Helical" evidence="7">
    <location>
        <begin position="391"/>
        <end position="414"/>
    </location>
</feature>
<dbReference type="PANTHER" id="PTHR33406:SF6">
    <property type="entry name" value="MEMBRANE PROTEIN YDGH-RELATED"/>
    <property type="match status" value="1"/>
</dbReference>
<feature type="domain" description="SSD" evidence="8">
    <location>
        <begin position="688"/>
        <end position="817"/>
    </location>
</feature>
<protein>
    <submittedName>
        <fullName evidence="9">Probable integral membrane protein</fullName>
    </submittedName>
</protein>
<dbReference type="PANTHER" id="PTHR33406">
    <property type="entry name" value="MEMBRANE PROTEIN MJ1562-RELATED"/>
    <property type="match status" value="1"/>
</dbReference>
<feature type="transmembrane region" description="Helical" evidence="7">
    <location>
        <begin position="12"/>
        <end position="32"/>
    </location>
</feature>
<keyword evidence="3" id="KW-1003">Cell membrane</keyword>
<keyword evidence="4 7" id="KW-0812">Transmembrane</keyword>
<gene>
    <name evidence="9" type="ORF">MGWOODY_XGa1503</name>
</gene>